<keyword evidence="3" id="KW-1185">Reference proteome</keyword>
<dbReference type="InterPro" id="IPR036894">
    <property type="entry name" value="YbaB-like_sf"/>
</dbReference>
<feature type="coiled-coil region" evidence="1">
    <location>
        <begin position="20"/>
        <end position="47"/>
    </location>
</feature>
<dbReference type="Pfam" id="PF02575">
    <property type="entry name" value="YbaB_DNA_bd"/>
    <property type="match status" value="1"/>
</dbReference>
<evidence type="ECO:0000313" key="3">
    <source>
        <dbReference type="Proteomes" id="UP001595712"/>
    </source>
</evidence>
<name>A0ABV7Q0E3_9ACTN</name>
<proteinExistence type="predicted"/>
<dbReference type="Gene3D" id="3.30.1310.10">
    <property type="entry name" value="Nucleoid-associated protein YbaB-like domain"/>
    <property type="match status" value="1"/>
</dbReference>
<protein>
    <submittedName>
        <fullName evidence="2">YbaB/EbfC family nucleoid-associated protein</fullName>
    </submittedName>
</protein>
<evidence type="ECO:0000256" key="1">
    <source>
        <dbReference type="SAM" id="Coils"/>
    </source>
</evidence>
<keyword evidence="1" id="KW-0175">Coiled coil</keyword>
<sequence>MSRRDPDERPTARGDIKGYLADFETRMSRLQEQADDSRDRLEAISASAASDHEEVTVTVGAGGALLAVEYGPNARRTSPQSLGEMTMAMYAKAVADAASQATAVMTGLLGADTPAMSNFAASLRRGEHSAGGEY</sequence>
<gene>
    <name evidence="2" type="ORF">ACFO8M_11960</name>
</gene>
<dbReference type="InterPro" id="IPR004401">
    <property type="entry name" value="YbaB/EbfC"/>
</dbReference>
<organism evidence="2 3">
    <name type="scientific">Glycomyces rhizosphaerae</name>
    <dbReference type="NCBI Taxonomy" id="2054422"/>
    <lineage>
        <taxon>Bacteria</taxon>
        <taxon>Bacillati</taxon>
        <taxon>Actinomycetota</taxon>
        <taxon>Actinomycetes</taxon>
        <taxon>Glycomycetales</taxon>
        <taxon>Glycomycetaceae</taxon>
        <taxon>Glycomyces</taxon>
    </lineage>
</organism>
<dbReference type="SUPFAM" id="SSF82607">
    <property type="entry name" value="YbaB-like"/>
    <property type="match status" value="1"/>
</dbReference>
<accession>A0ABV7Q0E3</accession>
<dbReference type="EMBL" id="JBHRWO010000010">
    <property type="protein sequence ID" value="MFC3493198.1"/>
    <property type="molecule type" value="Genomic_DNA"/>
</dbReference>
<comment type="caution">
    <text evidence="2">The sequence shown here is derived from an EMBL/GenBank/DDBJ whole genome shotgun (WGS) entry which is preliminary data.</text>
</comment>
<dbReference type="RefSeq" id="WP_387975136.1">
    <property type="nucleotide sequence ID" value="NZ_JBHRWO010000010.1"/>
</dbReference>
<dbReference type="Proteomes" id="UP001595712">
    <property type="component" value="Unassembled WGS sequence"/>
</dbReference>
<reference evidence="3" key="1">
    <citation type="journal article" date="2019" name="Int. J. Syst. Evol. Microbiol.">
        <title>The Global Catalogue of Microorganisms (GCM) 10K type strain sequencing project: providing services to taxonomists for standard genome sequencing and annotation.</title>
        <authorList>
            <consortium name="The Broad Institute Genomics Platform"/>
            <consortium name="The Broad Institute Genome Sequencing Center for Infectious Disease"/>
            <person name="Wu L."/>
            <person name="Ma J."/>
        </authorList>
    </citation>
    <scope>NUCLEOTIDE SEQUENCE [LARGE SCALE GENOMIC DNA]</scope>
    <source>
        <strain evidence="3">CGMCC 4.7396</strain>
    </source>
</reference>
<evidence type="ECO:0000313" key="2">
    <source>
        <dbReference type="EMBL" id="MFC3493198.1"/>
    </source>
</evidence>